<reference evidence="4 5" key="1">
    <citation type="journal article" date="2020" name="Cell">
        <title>Large-Scale Comparative Analyses of Tick Genomes Elucidate Their Genetic Diversity and Vector Capacities.</title>
        <authorList>
            <consortium name="Tick Genome and Microbiome Consortium (TIGMIC)"/>
            <person name="Jia N."/>
            <person name="Wang J."/>
            <person name="Shi W."/>
            <person name="Du L."/>
            <person name="Sun Y."/>
            <person name="Zhan W."/>
            <person name="Jiang J.F."/>
            <person name="Wang Q."/>
            <person name="Zhang B."/>
            <person name="Ji P."/>
            <person name="Bell-Sakyi L."/>
            <person name="Cui X.M."/>
            <person name="Yuan T.T."/>
            <person name="Jiang B.G."/>
            <person name="Yang W.F."/>
            <person name="Lam T.T."/>
            <person name="Chang Q.C."/>
            <person name="Ding S.J."/>
            <person name="Wang X.J."/>
            <person name="Zhu J.G."/>
            <person name="Ruan X.D."/>
            <person name="Zhao L."/>
            <person name="Wei J.T."/>
            <person name="Ye R.Z."/>
            <person name="Que T.C."/>
            <person name="Du C.H."/>
            <person name="Zhou Y.H."/>
            <person name="Cheng J.X."/>
            <person name="Dai P.F."/>
            <person name="Guo W.B."/>
            <person name="Han X.H."/>
            <person name="Huang E.J."/>
            <person name="Li L.F."/>
            <person name="Wei W."/>
            <person name="Gao Y.C."/>
            <person name="Liu J.Z."/>
            <person name="Shao H.Z."/>
            <person name="Wang X."/>
            <person name="Wang C.C."/>
            <person name="Yang T.C."/>
            <person name="Huo Q.B."/>
            <person name="Li W."/>
            <person name="Chen H.Y."/>
            <person name="Chen S.E."/>
            <person name="Zhou L.G."/>
            <person name="Ni X.B."/>
            <person name="Tian J.H."/>
            <person name="Sheng Y."/>
            <person name="Liu T."/>
            <person name="Pan Y.S."/>
            <person name="Xia L.Y."/>
            <person name="Li J."/>
            <person name="Zhao F."/>
            <person name="Cao W.C."/>
        </authorList>
    </citation>
    <scope>NUCLEOTIDE SEQUENCE [LARGE SCALE GENOMIC DNA]</scope>
    <source>
        <strain evidence="4">HaeL-2018</strain>
    </source>
</reference>
<dbReference type="OMA" id="ECANTAH"/>
<feature type="region of interest" description="Disordered" evidence="2">
    <location>
        <begin position="1"/>
        <end position="23"/>
    </location>
</feature>
<evidence type="ECO:0000313" key="4">
    <source>
        <dbReference type="EMBL" id="KAH9372307.1"/>
    </source>
</evidence>
<name>A0A9J6GAV0_HAELO</name>
<protein>
    <recommendedName>
        <fullName evidence="3">CCHC-type domain-containing protein</fullName>
    </recommendedName>
</protein>
<keyword evidence="1" id="KW-0862">Zinc</keyword>
<keyword evidence="1" id="KW-0479">Metal-binding</keyword>
<dbReference type="InterPro" id="IPR036875">
    <property type="entry name" value="Znf_CCHC_sf"/>
</dbReference>
<dbReference type="VEuPathDB" id="VectorBase:HLOH_061231"/>
<dbReference type="InterPro" id="IPR001878">
    <property type="entry name" value="Znf_CCHC"/>
</dbReference>
<evidence type="ECO:0000259" key="3">
    <source>
        <dbReference type="PROSITE" id="PS50158"/>
    </source>
</evidence>
<proteinExistence type="predicted"/>
<organism evidence="4 5">
    <name type="scientific">Haemaphysalis longicornis</name>
    <name type="common">Bush tick</name>
    <dbReference type="NCBI Taxonomy" id="44386"/>
    <lineage>
        <taxon>Eukaryota</taxon>
        <taxon>Metazoa</taxon>
        <taxon>Ecdysozoa</taxon>
        <taxon>Arthropoda</taxon>
        <taxon>Chelicerata</taxon>
        <taxon>Arachnida</taxon>
        <taxon>Acari</taxon>
        <taxon>Parasitiformes</taxon>
        <taxon>Ixodida</taxon>
        <taxon>Ixodoidea</taxon>
        <taxon>Ixodidae</taxon>
        <taxon>Haemaphysalinae</taxon>
        <taxon>Haemaphysalis</taxon>
    </lineage>
</organism>
<dbReference type="SMART" id="SM00343">
    <property type="entry name" value="ZnF_C2HC"/>
    <property type="match status" value="2"/>
</dbReference>
<dbReference type="SUPFAM" id="SSF57756">
    <property type="entry name" value="Retrovirus zinc finger-like domains"/>
    <property type="match status" value="1"/>
</dbReference>
<evidence type="ECO:0000256" key="2">
    <source>
        <dbReference type="SAM" id="MobiDB-lite"/>
    </source>
</evidence>
<keyword evidence="5" id="KW-1185">Reference proteome</keyword>
<feature type="region of interest" description="Disordered" evidence="2">
    <location>
        <begin position="88"/>
        <end position="111"/>
    </location>
</feature>
<dbReference type="GO" id="GO:0003676">
    <property type="term" value="F:nucleic acid binding"/>
    <property type="evidence" value="ECO:0007669"/>
    <property type="project" value="InterPro"/>
</dbReference>
<keyword evidence="1" id="KW-0863">Zinc-finger</keyword>
<dbReference type="Proteomes" id="UP000821853">
    <property type="component" value="Chromosome 4"/>
</dbReference>
<dbReference type="OrthoDB" id="6775559at2759"/>
<comment type="caution">
    <text evidence="4">The sequence shown here is derived from an EMBL/GenBank/DDBJ whole genome shotgun (WGS) entry which is preliminary data.</text>
</comment>
<dbReference type="GO" id="GO:0008270">
    <property type="term" value="F:zinc ion binding"/>
    <property type="evidence" value="ECO:0007669"/>
    <property type="project" value="UniProtKB-KW"/>
</dbReference>
<accession>A0A9J6GAV0</accession>
<dbReference type="EMBL" id="JABSTR010000006">
    <property type="protein sequence ID" value="KAH9372307.1"/>
    <property type="molecule type" value="Genomic_DNA"/>
</dbReference>
<evidence type="ECO:0000256" key="1">
    <source>
        <dbReference type="PROSITE-ProRule" id="PRU00047"/>
    </source>
</evidence>
<evidence type="ECO:0000313" key="5">
    <source>
        <dbReference type="Proteomes" id="UP000821853"/>
    </source>
</evidence>
<gene>
    <name evidence="4" type="ORF">HPB48_000218</name>
</gene>
<sequence length="353" mass="39627">MTERSKTNSHENEAGKKPEEPRILTRIAKADKAMMKALFEIASLVGENSEVQEQVDNVLTAHTKLKNIVMEQNQEIAFQRGRIAELERTTVQPRGSPQVHDTEEDGSKELQEKPSYALVVSSGKLQKNQVAKLIKEQVDLTRLDIQDATMRPGREGVVITTSSKEAVGKLEAQIQRKPALQQLQVKKPNEYLYNIKIIGIDEDADFDTLTETVVAQNHLTCEPTDLKAQKKWKGRQGATVVIALNRRGVNALQKKTHVNIGLDRCAVYEHFFIPRCVKCGEHGHPVNGCNGPARCLNCGREGHRQEECANTAHCRVCEEEGRNSTEHSTMSWNCPSYCNTLDAEKRRILARLN</sequence>
<dbReference type="PROSITE" id="PS50158">
    <property type="entry name" value="ZF_CCHC"/>
    <property type="match status" value="1"/>
</dbReference>
<feature type="domain" description="CCHC-type" evidence="3">
    <location>
        <begin position="294"/>
        <end position="308"/>
    </location>
</feature>
<dbReference type="AlphaFoldDB" id="A0A9J6GAV0"/>